<evidence type="ECO:0000313" key="2">
    <source>
        <dbReference type="EMBL" id="OZI20810.1"/>
    </source>
</evidence>
<sequence length="919" mass="102611">MPVYPTSGAGSLVQDDRTQSHARGRLNSASSLAGTAPEDGRQFVARSAKRRPRHDGHDGHDGRVGHAGTPAVNSCVVAVKTAESRLQKHIGKAVAKVEHACIHAGMRVLKKLAPGSTGAMRRLAIKAAMDPAQELARRQLDGDIADLRTHKKAFKKARPTVKATLKKLGRIEAAVIKCRKDVRRQLEKDSTHLCGGLPTLSVAQARVDSGHGPGLLESLLQKGREVTGLSSRPTLEEAAQLIDRLWTHGQEEANADRLAHELARLRGKVPTSESLESTIDQCRTLIESGESLRRKRPSELGQWDQALADFQSEKARPCAGMLDRIDGVKRLPNPGRDDWMRQLARDLDLLPPTTAETQHFIKRHVGRALRGLSDNAFDEVCRAASPGGYMGAILIQADRIKSAGVFEAWREAVNDERMRRYEIEPLRELAALARRIESNAIQGMSDRGCADDEVPLPDQLDLYLQGKNAVHALLRGMCLSMRGDDQRTAYLSRLIMERAPADVRATLLETTTWRKDAVLDALMAGIGRITANGDLMVPQYRRLLQEMHVILKGDALPPSEGSRTRWRDLTDFDAVEGALLVKKRGPLRKVWDKVSFWAGYLVIGSSARMEHARFSYHTGHLYQRIQDAFKPLERYPADAQEVRRTFRDMLIAADDLRAHFAASQFPAKACDRYLRMEFSRAVATLGPDALKNLYRNLQEPCPDMRFKAPRFAWVTTVQDWWRNKFVDIGRQMPRASMEWQQTAYRGWAALREAVEQEPEARSHAYLLVRLSDKFDRDSKKDYEGIKQSLDSLIKRDGGMWSGPDTGDFTTYDAAWARLNQTHMHKMLARLGRYEGHMDDFLKTDAVTSTIGEENRFIYRYYQQALLNSGRSFDANNPMNRYAERSSPVEAVPDTQADPASAPASVSPAAPAVPPAPAAA</sequence>
<evidence type="ECO:0000313" key="3">
    <source>
        <dbReference type="Proteomes" id="UP000216857"/>
    </source>
</evidence>
<feature type="compositionally biased region" description="Low complexity" evidence="1">
    <location>
        <begin position="898"/>
        <end position="909"/>
    </location>
</feature>
<dbReference type="AlphaFoldDB" id="A0A261R857"/>
<feature type="compositionally biased region" description="Pro residues" evidence="1">
    <location>
        <begin position="910"/>
        <end position="919"/>
    </location>
</feature>
<proteinExistence type="predicted"/>
<dbReference type="EMBL" id="NEVJ01000003">
    <property type="protein sequence ID" value="OZI20810.1"/>
    <property type="molecule type" value="Genomic_DNA"/>
</dbReference>
<evidence type="ECO:0000256" key="1">
    <source>
        <dbReference type="SAM" id="MobiDB-lite"/>
    </source>
</evidence>
<comment type="caution">
    <text evidence="2">The sequence shown here is derived from an EMBL/GenBank/DDBJ whole genome shotgun (WGS) entry which is preliminary data.</text>
</comment>
<gene>
    <name evidence="2" type="ORF">CAL26_25410</name>
</gene>
<dbReference type="Proteomes" id="UP000216857">
    <property type="component" value="Unassembled WGS sequence"/>
</dbReference>
<feature type="region of interest" description="Disordered" evidence="1">
    <location>
        <begin position="1"/>
        <end position="69"/>
    </location>
</feature>
<accession>A0A261R857</accession>
<keyword evidence="3" id="KW-1185">Reference proteome</keyword>
<protein>
    <submittedName>
        <fullName evidence="2">Uncharacterized protein</fullName>
    </submittedName>
</protein>
<feature type="region of interest" description="Disordered" evidence="1">
    <location>
        <begin position="872"/>
        <end position="919"/>
    </location>
</feature>
<name>A0A261R857_9BORD</name>
<reference evidence="2" key="1">
    <citation type="submission" date="2017-05" db="EMBL/GenBank/DDBJ databases">
        <title>Complete and WGS of Bordetella genogroups.</title>
        <authorList>
            <person name="Spilker T."/>
            <person name="Lipuma J."/>
        </authorList>
    </citation>
    <scope>NUCLEOTIDE SEQUENCE</scope>
    <source>
        <strain evidence="2">AU21707</strain>
    </source>
</reference>
<feature type="compositionally biased region" description="Basic and acidic residues" evidence="1">
    <location>
        <begin position="55"/>
        <end position="64"/>
    </location>
</feature>
<organism evidence="2 3">
    <name type="scientific">Bordetella genomosp. 9</name>
    <dbReference type="NCBI Taxonomy" id="1416803"/>
    <lineage>
        <taxon>Bacteria</taxon>
        <taxon>Pseudomonadati</taxon>
        <taxon>Pseudomonadota</taxon>
        <taxon>Betaproteobacteria</taxon>
        <taxon>Burkholderiales</taxon>
        <taxon>Alcaligenaceae</taxon>
        <taxon>Bordetella</taxon>
    </lineage>
</organism>
<dbReference type="OrthoDB" id="8622562at2"/>
<dbReference type="RefSeq" id="WP_094849372.1">
    <property type="nucleotide sequence ID" value="NZ_NEVJ01000003.1"/>
</dbReference>